<sequence length="253" mass="28297">MLLNEHTAISTVPILLVPYSHWHVPRYHEWMKDEEIQQATASEPLTLEEEYGMQLSWRQDPDKLTFIICQPVSTIPVPAPGIHRTIKAREDDSESKMLGDINLFLRVDEGDVDEDIASSTERLIIGEIELMIAERRNHRQGYGRAALLCFMRYIIEHEAEILGEFVPSTFAFGTVGEKSKVLLTGDGRGDWKFSCLSVKIGEGNTGSLALFESVGFRRVAGEADYFGEVELRRERGDLGGKRVKEGTEGGVGG</sequence>
<dbReference type="InterPro" id="IPR039135">
    <property type="entry name" value="NAT9-like"/>
</dbReference>
<evidence type="ECO:0000256" key="1">
    <source>
        <dbReference type="ARBA" id="ARBA00009342"/>
    </source>
</evidence>
<dbReference type="PANTHER" id="PTHR13256:SF16">
    <property type="entry name" value="ALPHA_BETA-TUBULIN-N-ACETYLTRANSFERASE 9"/>
    <property type="match status" value="1"/>
</dbReference>
<keyword evidence="2" id="KW-0808">Transferase</keyword>
<comment type="similarity">
    <text evidence="1">Belongs to the acetyltransferase family. GNAT subfamily.</text>
</comment>
<dbReference type="STRING" id="1160497.A0A1L9VJ21"/>
<dbReference type="EMBL" id="KV878898">
    <property type="protein sequence ID" value="OJJ83880.1"/>
    <property type="molecule type" value="Genomic_DNA"/>
</dbReference>
<dbReference type="GeneID" id="34466432"/>
<keyword evidence="3" id="KW-0012">Acyltransferase</keyword>
<dbReference type="RefSeq" id="XP_022400578.1">
    <property type="nucleotide sequence ID" value="XM_022550172.1"/>
</dbReference>
<dbReference type="AlphaFoldDB" id="A0A1L9VJ21"/>
<evidence type="ECO:0000256" key="3">
    <source>
        <dbReference type="ARBA" id="ARBA00023315"/>
    </source>
</evidence>
<evidence type="ECO:0000313" key="5">
    <source>
        <dbReference type="EMBL" id="OJJ83880.1"/>
    </source>
</evidence>
<dbReference type="VEuPathDB" id="FungiDB:ASPGLDRAFT_82558"/>
<accession>A0A1L9VJ21</accession>
<evidence type="ECO:0000313" key="6">
    <source>
        <dbReference type="Proteomes" id="UP000184300"/>
    </source>
</evidence>
<evidence type="ECO:0000256" key="2">
    <source>
        <dbReference type="ARBA" id="ARBA00022679"/>
    </source>
</evidence>
<organism evidence="5 6">
    <name type="scientific">Aspergillus glaucus CBS 516.65</name>
    <dbReference type="NCBI Taxonomy" id="1160497"/>
    <lineage>
        <taxon>Eukaryota</taxon>
        <taxon>Fungi</taxon>
        <taxon>Dikarya</taxon>
        <taxon>Ascomycota</taxon>
        <taxon>Pezizomycotina</taxon>
        <taxon>Eurotiomycetes</taxon>
        <taxon>Eurotiomycetidae</taxon>
        <taxon>Eurotiales</taxon>
        <taxon>Aspergillaceae</taxon>
        <taxon>Aspergillus</taxon>
        <taxon>Aspergillus subgen. Aspergillus</taxon>
    </lineage>
</organism>
<dbReference type="Proteomes" id="UP000184300">
    <property type="component" value="Unassembled WGS sequence"/>
</dbReference>
<dbReference type="OrthoDB" id="5043642at2759"/>
<name>A0A1L9VJ21_ASPGL</name>
<keyword evidence="6" id="KW-1185">Reference proteome</keyword>
<dbReference type="InterPro" id="IPR016181">
    <property type="entry name" value="Acyl_CoA_acyltransferase"/>
</dbReference>
<reference evidence="6" key="1">
    <citation type="journal article" date="2017" name="Genome Biol.">
        <title>Comparative genomics reveals high biological diversity and specific adaptations in the industrially and medically important fungal genus Aspergillus.</title>
        <authorList>
            <person name="de Vries R.P."/>
            <person name="Riley R."/>
            <person name="Wiebenga A."/>
            <person name="Aguilar-Osorio G."/>
            <person name="Amillis S."/>
            <person name="Uchima C.A."/>
            <person name="Anderluh G."/>
            <person name="Asadollahi M."/>
            <person name="Askin M."/>
            <person name="Barry K."/>
            <person name="Battaglia E."/>
            <person name="Bayram O."/>
            <person name="Benocci T."/>
            <person name="Braus-Stromeyer S.A."/>
            <person name="Caldana C."/>
            <person name="Canovas D."/>
            <person name="Cerqueira G.C."/>
            <person name="Chen F."/>
            <person name="Chen W."/>
            <person name="Choi C."/>
            <person name="Clum A."/>
            <person name="Dos Santos R.A."/>
            <person name="Damasio A.R."/>
            <person name="Diallinas G."/>
            <person name="Emri T."/>
            <person name="Fekete E."/>
            <person name="Flipphi M."/>
            <person name="Freyberg S."/>
            <person name="Gallo A."/>
            <person name="Gournas C."/>
            <person name="Habgood R."/>
            <person name="Hainaut M."/>
            <person name="Harispe M.L."/>
            <person name="Henrissat B."/>
            <person name="Hilden K.S."/>
            <person name="Hope R."/>
            <person name="Hossain A."/>
            <person name="Karabika E."/>
            <person name="Karaffa L."/>
            <person name="Karanyi Z."/>
            <person name="Krasevec N."/>
            <person name="Kuo A."/>
            <person name="Kusch H."/>
            <person name="LaButti K."/>
            <person name="Lagendijk E.L."/>
            <person name="Lapidus A."/>
            <person name="Levasseur A."/>
            <person name="Lindquist E."/>
            <person name="Lipzen A."/>
            <person name="Logrieco A.F."/>
            <person name="MacCabe A."/>
            <person name="Maekelae M.R."/>
            <person name="Malavazi I."/>
            <person name="Melin P."/>
            <person name="Meyer V."/>
            <person name="Mielnichuk N."/>
            <person name="Miskei M."/>
            <person name="Molnar A.P."/>
            <person name="Mule G."/>
            <person name="Ngan C.Y."/>
            <person name="Orejas M."/>
            <person name="Orosz E."/>
            <person name="Ouedraogo J.P."/>
            <person name="Overkamp K.M."/>
            <person name="Park H.-S."/>
            <person name="Perrone G."/>
            <person name="Piumi F."/>
            <person name="Punt P.J."/>
            <person name="Ram A.F."/>
            <person name="Ramon A."/>
            <person name="Rauscher S."/>
            <person name="Record E."/>
            <person name="Riano-Pachon D.M."/>
            <person name="Robert V."/>
            <person name="Roehrig J."/>
            <person name="Ruller R."/>
            <person name="Salamov A."/>
            <person name="Salih N.S."/>
            <person name="Samson R.A."/>
            <person name="Sandor E."/>
            <person name="Sanguinetti M."/>
            <person name="Schuetze T."/>
            <person name="Sepcic K."/>
            <person name="Shelest E."/>
            <person name="Sherlock G."/>
            <person name="Sophianopoulou V."/>
            <person name="Squina F.M."/>
            <person name="Sun H."/>
            <person name="Susca A."/>
            <person name="Todd R.B."/>
            <person name="Tsang A."/>
            <person name="Unkles S.E."/>
            <person name="van de Wiele N."/>
            <person name="van Rossen-Uffink D."/>
            <person name="Oliveira J.V."/>
            <person name="Vesth T.C."/>
            <person name="Visser J."/>
            <person name="Yu J.-H."/>
            <person name="Zhou M."/>
            <person name="Andersen M.R."/>
            <person name="Archer D.B."/>
            <person name="Baker S.E."/>
            <person name="Benoit I."/>
            <person name="Brakhage A.A."/>
            <person name="Braus G.H."/>
            <person name="Fischer R."/>
            <person name="Frisvad J.C."/>
            <person name="Goldman G.H."/>
            <person name="Houbraken J."/>
            <person name="Oakley B."/>
            <person name="Pocsi I."/>
            <person name="Scazzocchio C."/>
            <person name="Seiboth B."/>
            <person name="vanKuyk P.A."/>
            <person name="Wortman J."/>
            <person name="Dyer P.S."/>
            <person name="Grigoriev I.V."/>
        </authorList>
    </citation>
    <scope>NUCLEOTIDE SEQUENCE [LARGE SCALE GENOMIC DNA]</scope>
    <source>
        <strain evidence="6">CBS 516.65</strain>
    </source>
</reference>
<dbReference type="PANTHER" id="PTHR13256">
    <property type="entry name" value="N-ACETYLTRANSFERASE 9"/>
    <property type="match status" value="1"/>
</dbReference>
<protein>
    <recommendedName>
        <fullName evidence="4">N-acetyltransferase domain-containing protein</fullName>
    </recommendedName>
</protein>
<proteinExistence type="inferred from homology"/>
<dbReference type="GO" id="GO:0008080">
    <property type="term" value="F:N-acetyltransferase activity"/>
    <property type="evidence" value="ECO:0007669"/>
    <property type="project" value="InterPro"/>
</dbReference>
<gene>
    <name evidence="5" type="ORF">ASPGLDRAFT_82558</name>
</gene>
<dbReference type="SUPFAM" id="SSF55729">
    <property type="entry name" value="Acyl-CoA N-acyltransferases (Nat)"/>
    <property type="match status" value="1"/>
</dbReference>
<dbReference type="InterPro" id="IPR000182">
    <property type="entry name" value="GNAT_dom"/>
</dbReference>
<dbReference type="Gene3D" id="3.40.630.30">
    <property type="match status" value="1"/>
</dbReference>
<evidence type="ECO:0000259" key="4">
    <source>
        <dbReference type="Pfam" id="PF13302"/>
    </source>
</evidence>
<dbReference type="Pfam" id="PF13302">
    <property type="entry name" value="Acetyltransf_3"/>
    <property type="match status" value="1"/>
</dbReference>
<feature type="domain" description="N-acetyltransferase" evidence="4">
    <location>
        <begin position="15"/>
        <end position="217"/>
    </location>
</feature>